<dbReference type="HOGENOM" id="CLU_056349_2_0_0"/>
<dbReference type="InterPro" id="IPR003607">
    <property type="entry name" value="HD/PDEase_dom"/>
</dbReference>
<dbReference type="CDD" id="cd04492">
    <property type="entry name" value="YhaM_OBF_like"/>
    <property type="match status" value="1"/>
</dbReference>
<feature type="domain" description="OB" evidence="2">
    <location>
        <begin position="25"/>
        <end position="90"/>
    </location>
</feature>
<dbReference type="SUPFAM" id="SSF109604">
    <property type="entry name" value="HD-domain/PDEase-like"/>
    <property type="match status" value="1"/>
</dbReference>
<dbReference type="CDD" id="cd00077">
    <property type="entry name" value="HDc"/>
    <property type="match status" value="1"/>
</dbReference>
<evidence type="ECO:0000313" key="4">
    <source>
        <dbReference type="EMBL" id="ADB19329.1"/>
    </source>
</evidence>
<dbReference type="STRING" id="530564.Psta_4687"/>
<keyword evidence="5" id="KW-1185">Reference proteome</keyword>
<dbReference type="SUPFAM" id="SSF50249">
    <property type="entry name" value="Nucleic acid-binding proteins"/>
    <property type="match status" value="1"/>
</dbReference>
<evidence type="ECO:0000313" key="5">
    <source>
        <dbReference type="Proteomes" id="UP000001887"/>
    </source>
</evidence>
<reference evidence="4 5" key="1">
    <citation type="journal article" date="2009" name="Stand. Genomic Sci.">
        <title>Complete genome sequence of Pirellula staleyi type strain (ATCC 27377).</title>
        <authorList>
            <person name="Clum A."/>
            <person name="Tindall B.J."/>
            <person name="Sikorski J."/>
            <person name="Ivanova N."/>
            <person name="Mavrommatis K."/>
            <person name="Lucas S."/>
            <person name="Glavina del Rio T."/>
            <person name="Nolan M."/>
            <person name="Chen F."/>
            <person name="Tice H."/>
            <person name="Pitluck S."/>
            <person name="Cheng J.F."/>
            <person name="Chertkov O."/>
            <person name="Brettin T."/>
            <person name="Han C."/>
            <person name="Detter J.C."/>
            <person name="Kuske C."/>
            <person name="Bruce D."/>
            <person name="Goodwin L."/>
            <person name="Ovchinikova G."/>
            <person name="Pati A."/>
            <person name="Mikhailova N."/>
            <person name="Chen A."/>
            <person name="Palaniappan K."/>
            <person name="Land M."/>
            <person name="Hauser L."/>
            <person name="Chang Y.J."/>
            <person name="Jeffries C.D."/>
            <person name="Chain P."/>
            <person name="Rohde M."/>
            <person name="Goker M."/>
            <person name="Bristow J."/>
            <person name="Eisen J.A."/>
            <person name="Markowitz V."/>
            <person name="Hugenholtz P."/>
            <person name="Kyrpides N.C."/>
            <person name="Klenk H.P."/>
            <person name="Lapidus A."/>
        </authorList>
    </citation>
    <scope>NUCLEOTIDE SEQUENCE [LARGE SCALE GENOMIC DNA]</scope>
    <source>
        <strain evidence="5">ATCC 27377 / DSM 6068 / ICPB 4128</strain>
    </source>
</reference>
<proteinExistence type="predicted"/>
<sequence length="324" mass="36598">MPRRYINQLAERETVDEVYLVADKQLRANRNGNLYLQLRMTDKTGSLTGMLWNVTEQLGQSVEVGHYLRVQGTTQLYNGGMQMIVTRIDPVDATKVDEADFQSVSTAEIDALASRLAEMLRGMTSAPLRDLAECFLVDENFMTKFTQAPAGIKNHHAYRGGLLAHVVSLMELCAVVAARYPEIDPDMLRIGVFLHDAGKINELTYERELGYSDEGQLIGHIVMAVSMVEEKVRDYQQLTGETFPQEMLLRIKHMILSHHGEYEFGSPKLPMTLEAIALHYLDNLDAKIYAVGQLLREDINSESPWTTYNAPLARKFYKGSKPQP</sequence>
<dbReference type="EMBL" id="CP001848">
    <property type="protein sequence ID" value="ADB19329.1"/>
    <property type="molecule type" value="Genomic_DNA"/>
</dbReference>
<dbReference type="OrthoDB" id="9778453at2"/>
<dbReference type="AlphaFoldDB" id="D2R7Z8"/>
<dbReference type="GO" id="GO:0016787">
    <property type="term" value="F:hydrolase activity"/>
    <property type="evidence" value="ECO:0007669"/>
    <property type="project" value="UniProtKB-KW"/>
</dbReference>
<protein>
    <submittedName>
        <fullName evidence="4">Metal dependent phosphohydrolase</fullName>
    </submittedName>
</protein>
<feature type="domain" description="HD" evidence="3">
    <location>
        <begin position="163"/>
        <end position="286"/>
    </location>
</feature>
<organism evidence="4 5">
    <name type="scientific">Pirellula staleyi (strain ATCC 27377 / DSM 6068 / ICPB 4128)</name>
    <name type="common">Pirella staleyi</name>
    <dbReference type="NCBI Taxonomy" id="530564"/>
    <lineage>
        <taxon>Bacteria</taxon>
        <taxon>Pseudomonadati</taxon>
        <taxon>Planctomycetota</taxon>
        <taxon>Planctomycetia</taxon>
        <taxon>Pirellulales</taxon>
        <taxon>Pirellulaceae</taxon>
        <taxon>Pirellula</taxon>
    </lineage>
</organism>
<dbReference type="eggNOG" id="COG3481">
    <property type="taxonomic scope" value="Bacteria"/>
</dbReference>
<name>D2R7Z8_PIRSD</name>
<dbReference type="PANTHER" id="PTHR37294">
    <property type="entry name" value="3'-5' EXORIBONUCLEASE YHAM"/>
    <property type="match status" value="1"/>
</dbReference>
<dbReference type="GO" id="GO:0031125">
    <property type="term" value="P:rRNA 3'-end processing"/>
    <property type="evidence" value="ECO:0007669"/>
    <property type="project" value="TreeGrafter"/>
</dbReference>
<evidence type="ECO:0000256" key="1">
    <source>
        <dbReference type="ARBA" id="ARBA00022801"/>
    </source>
</evidence>
<dbReference type="Gene3D" id="2.40.50.140">
    <property type="entry name" value="Nucleic acid-binding proteins"/>
    <property type="match status" value="1"/>
</dbReference>
<dbReference type="Pfam" id="PF01336">
    <property type="entry name" value="tRNA_anti-codon"/>
    <property type="match status" value="1"/>
</dbReference>
<dbReference type="InterPro" id="IPR004365">
    <property type="entry name" value="NA-bd_OB_tRNA"/>
</dbReference>
<gene>
    <name evidence="4" type="ordered locus">Psta_4687</name>
</gene>
<dbReference type="InterPro" id="IPR012340">
    <property type="entry name" value="NA-bd_OB-fold"/>
</dbReference>
<dbReference type="InterPro" id="IPR006674">
    <property type="entry name" value="HD_domain"/>
</dbReference>
<dbReference type="PANTHER" id="PTHR37294:SF1">
    <property type="entry name" value="3'-5' EXORIBONUCLEASE YHAM"/>
    <property type="match status" value="1"/>
</dbReference>
<dbReference type="InterPro" id="IPR050798">
    <property type="entry name" value="YhaM_exoribonuc/phosphodiest"/>
</dbReference>
<dbReference type="Gene3D" id="1.10.3210.10">
    <property type="entry name" value="Hypothetical protein af1432"/>
    <property type="match status" value="1"/>
</dbReference>
<evidence type="ECO:0000259" key="3">
    <source>
        <dbReference type="Pfam" id="PF01966"/>
    </source>
</evidence>
<dbReference type="Pfam" id="PF01966">
    <property type="entry name" value="HD"/>
    <property type="match status" value="1"/>
</dbReference>
<dbReference type="KEGG" id="psl:Psta_4687"/>
<keyword evidence="1 4" id="KW-0378">Hydrolase</keyword>
<accession>D2R7Z8</accession>
<dbReference type="Proteomes" id="UP000001887">
    <property type="component" value="Chromosome"/>
</dbReference>
<dbReference type="GO" id="GO:0003676">
    <property type="term" value="F:nucleic acid binding"/>
    <property type="evidence" value="ECO:0007669"/>
    <property type="project" value="InterPro"/>
</dbReference>
<evidence type="ECO:0000259" key="2">
    <source>
        <dbReference type="Pfam" id="PF01336"/>
    </source>
</evidence>